<proteinExistence type="predicted"/>
<feature type="region of interest" description="Disordered" evidence="1">
    <location>
        <begin position="70"/>
        <end position="91"/>
    </location>
</feature>
<name>C4JEY5_UNCRE</name>
<feature type="compositionally biased region" description="Polar residues" evidence="1">
    <location>
        <begin position="169"/>
        <end position="179"/>
    </location>
</feature>
<accession>C4JEY5</accession>
<organism evidence="2 3">
    <name type="scientific">Uncinocarpus reesii (strain UAMH 1704)</name>
    <dbReference type="NCBI Taxonomy" id="336963"/>
    <lineage>
        <taxon>Eukaryota</taxon>
        <taxon>Fungi</taxon>
        <taxon>Dikarya</taxon>
        <taxon>Ascomycota</taxon>
        <taxon>Pezizomycotina</taxon>
        <taxon>Eurotiomycetes</taxon>
        <taxon>Eurotiomycetidae</taxon>
        <taxon>Onygenales</taxon>
        <taxon>Onygenaceae</taxon>
        <taxon>Uncinocarpus</taxon>
    </lineage>
</organism>
<dbReference type="RefSeq" id="XP_002541371.1">
    <property type="nucleotide sequence ID" value="XM_002541325.1"/>
</dbReference>
<dbReference type="AlphaFoldDB" id="C4JEY5"/>
<reference evidence="3" key="1">
    <citation type="journal article" date="2009" name="Genome Res.">
        <title>Comparative genomic analyses of the human fungal pathogens Coccidioides and their relatives.</title>
        <authorList>
            <person name="Sharpton T.J."/>
            <person name="Stajich J.E."/>
            <person name="Rounsley S.D."/>
            <person name="Gardner M.J."/>
            <person name="Wortman J.R."/>
            <person name="Jordar V.S."/>
            <person name="Maiti R."/>
            <person name="Kodira C.D."/>
            <person name="Neafsey D.E."/>
            <person name="Zeng Q."/>
            <person name="Hung C.-Y."/>
            <person name="McMahan C."/>
            <person name="Muszewska A."/>
            <person name="Grynberg M."/>
            <person name="Mandel M.A."/>
            <person name="Kellner E.M."/>
            <person name="Barker B.M."/>
            <person name="Galgiani J.N."/>
            <person name="Orbach M.J."/>
            <person name="Kirkland T.N."/>
            <person name="Cole G.T."/>
            <person name="Henn M.R."/>
            <person name="Birren B.W."/>
            <person name="Taylor J.W."/>
        </authorList>
    </citation>
    <scope>NUCLEOTIDE SEQUENCE [LARGE SCALE GENOMIC DNA]</scope>
    <source>
        <strain evidence="3">UAMH 1704</strain>
    </source>
</reference>
<dbReference type="GeneID" id="8437684"/>
<evidence type="ECO:0000313" key="2">
    <source>
        <dbReference type="EMBL" id="EEP76038.1"/>
    </source>
</evidence>
<evidence type="ECO:0000313" key="3">
    <source>
        <dbReference type="Proteomes" id="UP000002058"/>
    </source>
</evidence>
<protein>
    <submittedName>
        <fullName evidence="2">Uncharacterized protein</fullName>
    </submittedName>
</protein>
<gene>
    <name evidence="2" type="ORF">UREG_00886</name>
</gene>
<keyword evidence="3" id="KW-1185">Reference proteome</keyword>
<dbReference type="EMBL" id="CH476615">
    <property type="protein sequence ID" value="EEP76038.1"/>
    <property type="molecule type" value="Genomic_DNA"/>
</dbReference>
<dbReference type="HOGENOM" id="CLU_1504549_0_0_1"/>
<feature type="region of interest" description="Disordered" evidence="1">
    <location>
        <begin position="107"/>
        <end position="179"/>
    </location>
</feature>
<sequence length="179" mass="19751">MRFCHSTFPDQETHAFCGPEASTAAGTRVQEPLESRLLHRKIRKETAMTIVEATEQRNSLARELRDPALVDRTGSVPSRKNAGRRSQTGVNHAVLRQRNRRIGRCDRAARPGKKSRITPARPSPNTSPVHRDSAALETAPVLPPCKDAQAHASCNPNGELKTYRGLARKSSSNRASALW</sequence>
<dbReference type="KEGG" id="ure:UREG_00886"/>
<dbReference type="InParanoid" id="C4JEY5"/>
<dbReference type="VEuPathDB" id="FungiDB:UREG_00886"/>
<evidence type="ECO:0000256" key="1">
    <source>
        <dbReference type="SAM" id="MobiDB-lite"/>
    </source>
</evidence>
<dbReference type="Proteomes" id="UP000002058">
    <property type="component" value="Unassembled WGS sequence"/>
</dbReference>